<dbReference type="PRINTS" id="PR00080">
    <property type="entry name" value="SDRFAMILY"/>
</dbReference>
<evidence type="ECO:0000313" key="2">
    <source>
        <dbReference type="EMBL" id="MEK8180253.1"/>
    </source>
</evidence>
<dbReference type="PANTHER" id="PTHR42760">
    <property type="entry name" value="SHORT-CHAIN DEHYDROGENASES/REDUCTASES FAMILY MEMBER"/>
    <property type="match status" value="1"/>
</dbReference>
<organism evidence="2 3">
    <name type="scientific">Flavobacterium buctense</name>
    <dbReference type="NCBI Taxonomy" id="1648146"/>
    <lineage>
        <taxon>Bacteria</taxon>
        <taxon>Pseudomonadati</taxon>
        <taxon>Bacteroidota</taxon>
        <taxon>Flavobacteriia</taxon>
        <taxon>Flavobacteriales</taxon>
        <taxon>Flavobacteriaceae</taxon>
        <taxon>Flavobacterium</taxon>
    </lineage>
</organism>
<dbReference type="CDD" id="cd05233">
    <property type="entry name" value="SDR_c"/>
    <property type="match status" value="1"/>
</dbReference>
<comment type="similarity">
    <text evidence="1">Belongs to the short-chain dehydrogenases/reductases (SDR) family.</text>
</comment>
<dbReference type="EC" id="1.-.-.-" evidence="2"/>
<dbReference type="PRINTS" id="PR00081">
    <property type="entry name" value="GDHRDH"/>
</dbReference>
<reference evidence="2 3" key="1">
    <citation type="submission" date="2024-04" db="EMBL/GenBank/DDBJ databases">
        <title>draft genome sequnece of Flavobacterium buctense JCM 30750.</title>
        <authorList>
            <person name="Kim D.-U."/>
        </authorList>
    </citation>
    <scope>NUCLEOTIDE SEQUENCE [LARGE SCALE GENOMIC DNA]</scope>
    <source>
        <strain evidence="2 3">JCM 30750</strain>
    </source>
</reference>
<evidence type="ECO:0000256" key="1">
    <source>
        <dbReference type="ARBA" id="ARBA00006484"/>
    </source>
</evidence>
<proteinExistence type="inferred from homology"/>
<dbReference type="Pfam" id="PF13561">
    <property type="entry name" value="adh_short_C2"/>
    <property type="match status" value="1"/>
</dbReference>
<dbReference type="SUPFAM" id="SSF51735">
    <property type="entry name" value="NAD(P)-binding Rossmann-fold domains"/>
    <property type="match status" value="1"/>
</dbReference>
<dbReference type="Proteomes" id="UP001491349">
    <property type="component" value="Unassembled WGS sequence"/>
</dbReference>
<name>A0ABU9E0R1_9FLAO</name>
<protein>
    <submittedName>
        <fullName evidence="2">SDR family oxidoreductase</fullName>
        <ecNumber evidence="2">1.-.-.-</ecNumber>
    </submittedName>
</protein>
<dbReference type="Gene3D" id="3.40.50.720">
    <property type="entry name" value="NAD(P)-binding Rossmann-like Domain"/>
    <property type="match status" value="1"/>
</dbReference>
<comment type="caution">
    <text evidence="2">The sequence shown here is derived from an EMBL/GenBank/DDBJ whole genome shotgun (WGS) entry which is preliminary data.</text>
</comment>
<dbReference type="InterPro" id="IPR036291">
    <property type="entry name" value="NAD(P)-bd_dom_sf"/>
</dbReference>
<dbReference type="RefSeq" id="WP_187660723.1">
    <property type="nucleotide sequence ID" value="NZ_JACTAB010000005.1"/>
</dbReference>
<gene>
    <name evidence="2" type="ORF">WMW71_07860</name>
</gene>
<dbReference type="InterPro" id="IPR002347">
    <property type="entry name" value="SDR_fam"/>
</dbReference>
<dbReference type="EMBL" id="JBBPCB010000004">
    <property type="protein sequence ID" value="MEK8180253.1"/>
    <property type="molecule type" value="Genomic_DNA"/>
</dbReference>
<dbReference type="GO" id="GO:0016491">
    <property type="term" value="F:oxidoreductase activity"/>
    <property type="evidence" value="ECO:0007669"/>
    <property type="project" value="UniProtKB-KW"/>
</dbReference>
<dbReference type="InterPro" id="IPR020904">
    <property type="entry name" value="Sc_DH/Rdtase_CS"/>
</dbReference>
<keyword evidence="3" id="KW-1185">Reference proteome</keyword>
<accession>A0ABU9E0R1</accession>
<sequence length="251" mass="27367">MKSHRILEGKICLVTGTNRGIGQSIVERYAEEGAIVFANARKEGSIDEWAQTCSEKYNTTVIPLYFDITDAVACKEAILKIKADYGRIDVLVNNAGMVTYELLPMIDFNQLRTMFDINVIAMIQLVQLASRVMSRQKSGSIINMSSIVGVQGVKGQLGYSATKGAVISLTKSAAKELIEHNIRVNAIAPGMVGTERFTQVFEEKFKDKITNIGIGRLAEPNEIANVCVFLASDLSTYVTGQIIGVDGSTSF</sequence>
<evidence type="ECO:0000313" key="3">
    <source>
        <dbReference type="Proteomes" id="UP001491349"/>
    </source>
</evidence>
<keyword evidence="2" id="KW-0560">Oxidoreductase</keyword>
<dbReference type="PROSITE" id="PS00061">
    <property type="entry name" value="ADH_SHORT"/>
    <property type="match status" value="1"/>
</dbReference>